<organism evidence="1 2">
    <name type="scientific">Lignipirellula cremea</name>
    <dbReference type="NCBI Taxonomy" id="2528010"/>
    <lineage>
        <taxon>Bacteria</taxon>
        <taxon>Pseudomonadati</taxon>
        <taxon>Planctomycetota</taxon>
        <taxon>Planctomycetia</taxon>
        <taxon>Pirellulales</taxon>
        <taxon>Pirellulaceae</taxon>
        <taxon>Lignipirellula</taxon>
    </lineage>
</organism>
<accession>A0A518DY84</accession>
<dbReference type="KEGG" id="lcre:Pla8534_46340"/>
<protein>
    <submittedName>
        <fullName evidence="1">Uncharacterized protein</fullName>
    </submittedName>
</protein>
<dbReference type="SUPFAM" id="SSF160207">
    <property type="entry name" value="NMB0488-like"/>
    <property type="match status" value="1"/>
</dbReference>
<evidence type="ECO:0000313" key="1">
    <source>
        <dbReference type="EMBL" id="QDU96812.1"/>
    </source>
</evidence>
<dbReference type="Gene3D" id="3.40.1590.10">
    <property type="entry name" value="NMB0488-like"/>
    <property type="match status" value="1"/>
</dbReference>
<sequence length="92" mass="10530">MDDSEAGVSHPTDWRQFHEEYKESLGVKDYWGFVKKCRYVGIEREDSVFTIKPHRNRGGKCFELLTDSEQVLNAPTSDQLGAAIIRCSSMCQ</sequence>
<proteinExistence type="predicted"/>
<dbReference type="InterPro" id="IPR037891">
    <property type="entry name" value="Cdil-like_sf"/>
</dbReference>
<evidence type="ECO:0000313" key="2">
    <source>
        <dbReference type="Proteomes" id="UP000317648"/>
    </source>
</evidence>
<keyword evidence="2" id="KW-1185">Reference proteome</keyword>
<reference evidence="1 2" key="1">
    <citation type="submission" date="2019-02" db="EMBL/GenBank/DDBJ databases">
        <title>Deep-cultivation of Planctomycetes and their phenomic and genomic characterization uncovers novel biology.</title>
        <authorList>
            <person name="Wiegand S."/>
            <person name="Jogler M."/>
            <person name="Boedeker C."/>
            <person name="Pinto D."/>
            <person name="Vollmers J."/>
            <person name="Rivas-Marin E."/>
            <person name="Kohn T."/>
            <person name="Peeters S.H."/>
            <person name="Heuer A."/>
            <person name="Rast P."/>
            <person name="Oberbeckmann S."/>
            <person name="Bunk B."/>
            <person name="Jeske O."/>
            <person name="Meyerdierks A."/>
            <person name="Storesund J.E."/>
            <person name="Kallscheuer N."/>
            <person name="Luecker S."/>
            <person name="Lage O.M."/>
            <person name="Pohl T."/>
            <person name="Merkel B.J."/>
            <person name="Hornburger P."/>
            <person name="Mueller R.-W."/>
            <person name="Bruemmer F."/>
            <person name="Labrenz M."/>
            <person name="Spormann A.M."/>
            <person name="Op den Camp H."/>
            <person name="Overmann J."/>
            <person name="Amann R."/>
            <person name="Jetten M.S.M."/>
            <person name="Mascher T."/>
            <person name="Medema M.H."/>
            <person name="Devos D.P."/>
            <person name="Kaster A.-K."/>
            <person name="Ovreas L."/>
            <person name="Rohde M."/>
            <person name="Galperin M.Y."/>
            <person name="Jogler C."/>
        </authorList>
    </citation>
    <scope>NUCLEOTIDE SEQUENCE [LARGE SCALE GENOMIC DNA]</scope>
    <source>
        <strain evidence="1 2">Pla85_3_4</strain>
    </source>
</reference>
<dbReference type="Proteomes" id="UP000317648">
    <property type="component" value="Chromosome"/>
</dbReference>
<name>A0A518DY84_9BACT</name>
<dbReference type="EMBL" id="CP036433">
    <property type="protein sequence ID" value="QDU96812.1"/>
    <property type="molecule type" value="Genomic_DNA"/>
</dbReference>
<gene>
    <name evidence="1" type="ORF">Pla8534_46340</name>
</gene>
<dbReference type="AlphaFoldDB" id="A0A518DY84"/>